<dbReference type="Proteomes" id="UP000799436">
    <property type="component" value="Unassembled WGS sequence"/>
</dbReference>
<evidence type="ECO:0000313" key="2">
    <source>
        <dbReference type="EMBL" id="KAF2772044.1"/>
    </source>
</evidence>
<sequence length="105" mass="11230">MASADPISPVGVSRPELTISPASINNQPIELDSTPSSTRNTRRGSRAAVLEDMSPQEREKREQLISQRKSNPAVMVDIPQTPGADELEKSGATTDRQGDGNDEGS</sequence>
<dbReference type="OrthoDB" id="5310629at2759"/>
<proteinExistence type="predicted"/>
<feature type="compositionally biased region" description="Polar residues" evidence="1">
    <location>
        <begin position="20"/>
        <end position="39"/>
    </location>
</feature>
<dbReference type="EMBL" id="ML995816">
    <property type="protein sequence ID" value="KAF2772044.1"/>
    <property type="molecule type" value="Genomic_DNA"/>
</dbReference>
<accession>A0A6G1LIQ7</accession>
<organism evidence="2 3">
    <name type="scientific">Teratosphaeria nubilosa</name>
    <dbReference type="NCBI Taxonomy" id="161662"/>
    <lineage>
        <taxon>Eukaryota</taxon>
        <taxon>Fungi</taxon>
        <taxon>Dikarya</taxon>
        <taxon>Ascomycota</taxon>
        <taxon>Pezizomycotina</taxon>
        <taxon>Dothideomycetes</taxon>
        <taxon>Dothideomycetidae</taxon>
        <taxon>Mycosphaerellales</taxon>
        <taxon>Teratosphaeriaceae</taxon>
        <taxon>Teratosphaeria</taxon>
    </lineage>
</organism>
<reference evidence="2" key="1">
    <citation type="journal article" date="2020" name="Stud. Mycol.">
        <title>101 Dothideomycetes genomes: a test case for predicting lifestyles and emergence of pathogens.</title>
        <authorList>
            <person name="Haridas S."/>
            <person name="Albert R."/>
            <person name="Binder M."/>
            <person name="Bloem J."/>
            <person name="Labutti K."/>
            <person name="Salamov A."/>
            <person name="Andreopoulos B."/>
            <person name="Baker S."/>
            <person name="Barry K."/>
            <person name="Bills G."/>
            <person name="Bluhm B."/>
            <person name="Cannon C."/>
            <person name="Castanera R."/>
            <person name="Culley D."/>
            <person name="Daum C."/>
            <person name="Ezra D."/>
            <person name="Gonzalez J."/>
            <person name="Henrissat B."/>
            <person name="Kuo A."/>
            <person name="Liang C."/>
            <person name="Lipzen A."/>
            <person name="Lutzoni F."/>
            <person name="Magnuson J."/>
            <person name="Mondo S."/>
            <person name="Nolan M."/>
            <person name="Ohm R."/>
            <person name="Pangilinan J."/>
            <person name="Park H.-J."/>
            <person name="Ramirez L."/>
            <person name="Alfaro M."/>
            <person name="Sun H."/>
            <person name="Tritt A."/>
            <person name="Yoshinaga Y."/>
            <person name="Zwiers L.-H."/>
            <person name="Turgeon B."/>
            <person name="Goodwin S."/>
            <person name="Spatafora J."/>
            <person name="Crous P."/>
            <person name="Grigoriev I."/>
        </authorList>
    </citation>
    <scope>NUCLEOTIDE SEQUENCE</scope>
    <source>
        <strain evidence="2">CBS 116005</strain>
    </source>
</reference>
<keyword evidence="3" id="KW-1185">Reference proteome</keyword>
<evidence type="ECO:0000256" key="1">
    <source>
        <dbReference type="SAM" id="MobiDB-lite"/>
    </source>
</evidence>
<evidence type="ECO:0000313" key="3">
    <source>
        <dbReference type="Proteomes" id="UP000799436"/>
    </source>
</evidence>
<gene>
    <name evidence="2" type="ORF">EJ03DRAFT_348856</name>
</gene>
<protein>
    <submittedName>
        <fullName evidence="2">Uncharacterized protein</fullName>
    </submittedName>
</protein>
<name>A0A6G1LIQ7_9PEZI</name>
<dbReference type="AlphaFoldDB" id="A0A6G1LIQ7"/>
<feature type="region of interest" description="Disordered" evidence="1">
    <location>
        <begin position="1"/>
        <end position="105"/>
    </location>
</feature>